<feature type="region of interest" description="Disordered" evidence="13">
    <location>
        <begin position="663"/>
        <end position="773"/>
    </location>
</feature>
<keyword evidence="5" id="KW-0677">Repeat</keyword>
<evidence type="ECO:0000256" key="1">
    <source>
        <dbReference type="ARBA" id="ARBA00004123"/>
    </source>
</evidence>
<dbReference type="InterPro" id="IPR011124">
    <property type="entry name" value="Znf_CW"/>
</dbReference>
<evidence type="ECO:0000256" key="11">
    <source>
        <dbReference type="PROSITE-ProRule" id="PRU00221"/>
    </source>
</evidence>
<accession>A0A553QE33</accession>
<feature type="repeat" description="WD" evidence="11">
    <location>
        <begin position="1131"/>
        <end position="1172"/>
    </location>
</feature>
<comment type="similarity">
    <text evidence="2">Belongs to the WD repeat HIR1 family.</text>
</comment>
<feature type="repeat" description="WD" evidence="11">
    <location>
        <begin position="1173"/>
        <end position="1214"/>
    </location>
</feature>
<reference evidence="15 16" key="1">
    <citation type="journal article" date="2019" name="Sci. Data">
        <title>Hybrid genome assembly and annotation of Danionella translucida.</title>
        <authorList>
            <person name="Kadobianskyi M."/>
            <person name="Schulze L."/>
            <person name="Schuelke M."/>
            <person name="Judkewitz B."/>
        </authorList>
    </citation>
    <scope>NUCLEOTIDE SEQUENCE [LARGE SCALE GENOMIC DNA]</scope>
    <source>
        <strain evidence="15 16">Bolton</strain>
    </source>
</reference>
<evidence type="ECO:0000256" key="10">
    <source>
        <dbReference type="ARBA" id="ARBA00023242"/>
    </source>
</evidence>
<evidence type="ECO:0000313" key="16">
    <source>
        <dbReference type="Proteomes" id="UP000316079"/>
    </source>
</evidence>
<dbReference type="InterPro" id="IPR041006">
    <property type="entry name" value="Morc_S5"/>
</dbReference>
<dbReference type="InterPro" id="IPR019775">
    <property type="entry name" value="WD40_repeat_CS"/>
</dbReference>
<feature type="compositionally biased region" description="Polar residues" evidence="13">
    <location>
        <begin position="669"/>
        <end position="686"/>
    </location>
</feature>
<feature type="compositionally biased region" description="Polar residues" evidence="13">
    <location>
        <begin position="743"/>
        <end position="753"/>
    </location>
</feature>
<dbReference type="InterPro" id="IPR015943">
    <property type="entry name" value="WD40/YVTN_repeat-like_dom_sf"/>
</dbReference>
<dbReference type="InterPro" id="IPR001680">
    <property type="entry name" value="WD40_rpt"/>
</dbReference>
<dbReference type="Gene3D" id="3.30.40.100">
    <property type="match status" value="1"/>
</dbReference>
<dbReference type="Gene3D" id="3.30.565.10">
    <property type="entry name" value="Histidine kinase-like ATPase, C-terminal domain"/>
    <property type="match status" value="1"/>
</dbReference>
<evidence type="ECO:0000256" key="3">
    <source>
        <dbReference type="ARBA" id="ARBA00022574"/>
    </source>
</evidence>
<sequence length="1366" mass="154689">MAVQTDRGIPLSALNPKFLHTNSTSHTWPFSAIAELIDNAYDPDVSAKQFWIDKTVIGGESCLVFMDNGGGMDKDKMFKMLSFGFSDKQTINGHVPVGLYGNGFKSGSMRLGKDAIVFSKNKDSMCVGMLSQTYLEEIGAENVIVPIASFQRYRQTNILCLLISLMLLPLVPDPKDAASLEDILRYSLFKTQAELLSEVIAINSHYASESTGTRIIIWNLRKTSTGNPEFDFDTDRYDIRIPSEVYESEREMYKQPCRTFQSSPESDYSLRAYCSILYLKPKMLIVIRGQKVKTQLISKSLAHRVKDKYTPSFLNKESISITFGYNTKSKEHYGVMMYHKNRLIKSYERVGCQNRANEKGVGVIAVIECNFLKPTHNKQDFDYTEEYRRTMNTLGVKLEEYWKAIRHKKGSQSTIPMEDLPKRPDQNWVQCDACQKWRKLQDGIDMNKLPDNWFCRMNPDPEFRRCEDKEEVEDSEDETSSCLKTYKQHERNIKRQQEQKRMQAEESRLHMEKQRNAAQVQQIENLKRLNSDLVRQYHQKSPSSPQSPSVPWTAANSACSPSDNMPVISSVVSLSTSKRTKRDLGLSQNQGTKKARMEVEASASTLVIQDDSDSSTEISDDDDIVIDEINSTPKPPASTFDLSKVKTEKSSNIVQKLFTENNDHISMETEASTSDAQISTTTQTEPPTIKSEDKESQKEMEIKKEVLESDERRMEQTTKELENGTTQKLLNKDSEVAKKSGNAGLSSPRSANTDAVPFEGNNTAEQHQEGVTSQEIVLSDAEAQKQQDKLLKLLEATAMERDKYREQFLEKEIQLLNFNVKDQSHLSTQTDPSEDYRTLYLQAQQSIQKLTKERDEALLQIKDAKVAPSAGLESEGHCSIASASEINNDEMALQVDFLLGELDKHNVKCAELESKLQVEVAELRKQREQWTKKNGETETCNSSLVPTGSTSTAPIILNGIKKEDNNEEGSTAKLRELRSNVARLLVTFVPALDPEQLLALSLIRMKVVTCEIAWHNKEPVYSLDFQQSSDGKTQRLATAGVDTTVRMWRVDKGPDGKAVVEFLSNLARHTKAVNVVRFSPKSEVLASGGDDAAILLWKLNDNKEAEQTLTFQDEEEEAQLNKESWTVIKTLRGHIEDVYDISWTSDGNYMVSGSVDNTAIMWDVNKGQKMTIFNDHKSYVQGVAWDPLGQYISTLSCDRVMRVYSAHNRKKAYSVSKMTSFTATDGEIKNYRMFHDDSMRSFFRRLTFTPDGSFLLAPAGCVEAGENVTNTTYVFSRTSFKRPIAHLPCPSKATLAVRCSPVYFELRTKRFEDGSLKPVSNTFNLPYRLVFAVASEDSIFFYDTQQTVPFGYVSNLHYHTLSDLSW</sequence>
<dbReference type="InterPro" id="IPR045261">
    <property type="entry name" value="MORC_ATPase"/>
</dbReference>
<gene>
    <name evidence="15" type="ORF">DNTS_026888</name>
</gene>
<comment type="subcellular location">
    <subcellularLocation>
        <location evidence="1">Nucleus</location>
    </subcellularLocation>
</comment>
<dbReference type="PROSITE" id="PS51050">
    <property type="entry name" value="ZF_CW"/>
    <property type="match status" value="1"/>
</dbReference>
<dbReference type="Pfam" id="PF13589">
    <property type="entry name" value="HATPase_c_3"/>
    <property type="match status" value="1"/>
</dbReference>
<keyword evidence="9 12" id="KW-0175">Coiled coil</keyword>
<feature type="compositionally biased region" description="Low complexity" evidence="13">
    <location>
        <begin position="541"/>
        <end position="551"/>
    </location>
</feature>
<dbReference type="STRING" id="623744.A0A553QE33"/>
<dbReference type="SMART" id="SM00320">
    <property type="entry name" value="WD40"/>
    <property type="match status" value="5"/>
</dbReference>
<dbReference type="Pfam" id="PF17942">
    <property type="entry name" value="Morc6_S5"/>
    <property type="match status" value="1"/>
</dbReference>
<organism evidence="15 16">
    <name type="scientific">Danionella cerebrum</name>
    <dbReference type="NCBI Taxonomy" id="2873325"/>
    <lineage>
        <taxon>Eukaryota</taxon>
        <taxon>Metazoa</taxon>
        <taxon>Chordata</taxon>
        <taxon>Craniata</taxon>
        <taxon>Vertebrata</taxon>
        <taxon>Euteleostomi</taxon>
        <taxon>Actinopterygii</taxon>
        <taxon>Neopterygii</taxon>
        <taxon>Teleostei</taxon>
        <taxon>Ostariophysi</taxon>
        <taxon>Cypriniformes</taxon>
        <taxon>Danionidae</taxon>
        <taxon>Danioninae</taxon>
        <taxon>Danionella</taxon>
    </lineage>
</organism>
<dbReference type="GO" id="GO:0006325">
    <property type="term" value="P:chromatin organization"/>
    <property type="evidence" value="ECO:0007669"/>
    <property type="project" value="UniProtKB-KW"/>
</dbReference>
<keyword evidence="4" id="KW-0479">Metal-binding</keyword>
<feature type="compositionally biased region" description="Basic and acidic residues" evidence="13">
    <location>
        <begin position="690"/>
        <end position="722"/>
    </location>
</feature>
<dbReference type="InterPro" id="IPR055410">
    <property type="entry name" value="Beta-prop_CAF1B_HIR1"/>
</dbReference>
<feature type="coiled-coil region" evidence="12">
    <location>
        <begin position="840"/>
        <end position="867"/>
    </location>
</feature>
<dbReference type="Proteomes" id="UP000316079">
    <property type="component" value="Unassembled WGS sequence"/>
</dbReference>
<dbReference type="GO" id="GO:0008270">
    <property type="term" value="F:zinc ion binding"/>
    <property type="evidence" value="ECO:0007669"/>
    <property type="project" value="UniProtKB-KW"/>
</dbReference>
<evidence type="ECO:0000256" key="5">
    <source>
        <dbReference type="ARBA" id="ARBA00022737"/>
    </source>
</evidence>
<evidence type="ECO:0000256" key="12">
    <source>
        <dbReference type="SAM" id="Coils"/>
    </source>
</evidence>
<evidence type="ECO:0000256" key="7">
    <source>
        <dbReference type="ARBA" id="ARBA00022833"/>
    </source>
</evidence>
<protein>
    <recommendedName>
        <fullName evidence="14">CW-type domain-containing protein</fullName>
    </recommendedName>
</protein>
<feature type="region of interest" description="Disordered" evidence="13">
    <location>
        <begin position="492"/>
        <end position="518"/>
    </location>
</feature>
<dbReference type="GO" id="GO:0016887">
    <property type="term" value="F:ATP hydrolysis activity"/>
    <property type="evidence" value="ECO:0007669"/>
    <property type="project" value="InterPro"/>
</dbReference>
<evidence type="ECO:0000256" key="2">
    <source>
        <dbReference type="ARBA" id="ARBA00007306"/>
    </source>
</evidence>
<evidence type="ECO:0000256" key="9">
    <source>
        <dbReference type="ARBA" id="ARBA00023054"/>
    </source>
</evidence>
<keyword evidence="6" id="KW-0863">Zinc-finger</keyword>
<dbReference type="Pfam" id="PF24105">
    <property type="entry name" value="Beta-prop_CAF1B_HIR1"/>
    <property type="match status" value="1"/>
</dbReference>
<evidence type="ECO:0000256" key="6">
    <source>
        <dbReference type="ARBA" id="ARBA00022771"/>
    </source>
</evidence>
<feature type="compositionally biased region" description="Polar residues" evidence="13">
    <location>
        <begin position="554"/>
        <end position="563"/>
    </location>
</feature>
<dbReference type="InterPro" id="IPR036890">
    <property type="entry name" value="HATPase_C_sf"/>
</dbReference>
<dbReference type="PROSITE" id="PS50082">
    <property type="entry name" value="WD_REPEATS_2"/>
    <property type="match status" value="3"/>
</dbReference>
<dbReference type="PANTHER" id="PTHR23336">
    <property type="entry name" value="ZINC FINGER CW-TYPE COILED-COIL DOMAIN PROTEIN 3"/>
    <property type="match status" value="1"/>
</dbReference>
<dbReference type="Pfam" id="PF07496">
    <property type="entry name" value="zf-CW"/>
    <property type="match status" value="1"/>
</dbReference>
<dbReference type="CDD" id="cd16931">
    <property type="entry name" value="HATPase_MORC-like"/>
    <property type="match status" value="1"/>
</dbReference>
<keyword evidence="3 11" id="KW-0853">WD repeat</keyword>
<dbReference type="PROSITE" id="PS00678">
    <property type="entry name" value="WD_REPEATS_1"/>
    <property type="match status" value="1"/>
</dbReference>
<dbReference type="FunFam" id="2.130.10.10:FF:000852">
    <property type="entry name" value="Chromatin assembly factor 1 subunit B"/>
    <property type="match status" value="1"/>
</dbReference>
<proteinExistence type="inferred from homology"/>
<feature type="region of interest" description="Disordered" evidence="13">
    <location>
        <begin position="535"/>
        <end position="565"/>
    </location>
</feature>
<keyword evidence="7" id="KW-0862">Zinc</keyword>
<keyword evidence="16" id="KW-1185">Reference proteome</keyword>
<keyword evidence="10" id="KW-0539">Nucleus</keyword>
<dbReference type="PROSITE" id="PS50294">
    <property type="entry name" value="WD_REPEATS_REGION"/>
    <property type="match status" value="2"/>
</dbReference>
<dbReference type="GO" id="GO:0016605">
    <property type="term" value="C:PML body"/>
    <property type="evidence" value="ECO:0007669"/>
    <property type="project" value="TreeGrafter"/>
</dbReference>
<feature type="compositionally biased region" description="Basic and acidic residues" evidence="13">
    <location>
        <begin position="492"/>
        <end position="515"/>
    </location>
</feature>
<dbReference type="PANTHER" id="PTHR23336:SF17">
    <property type="entry name" value="MORC FAMILY CW-TYPE ZINC FINGER PROTEIN 3"/>
    <property type="match status" value="1"/>
</dbReference>
<name>A0A553QE33_9TELE</name>
<dbReference type="OrthoDB" id="757982at2759"/>
<feature type="domain" description="CW-type" evidence="14">
    <location>
        <begin position="422"/>
        <end position="474"/>
    </location>
</feature>
<keyword evidence="8" id="KW-0156">Chromatin regulator</keyword>
<feature type="compositionally biased region" description="Polar residues" evidence="13">
    <location>
        <begin position="760"/>
        <end position="773"/>
    </location>
</feature>
<evidence type="ECO:0000256" key="8">
    <source>
        <dbReference type="ARBA" id="ARBA00022853"/>
    </source>
</evidence>
<dbReference type="SUPFAM" id="SSF55874">
    <property type="entry name" value="ATPase domain of HSP90 chaperone/DNA topoisomerase II/histidine kinase"/>
    <property type="match status" value="1"/>
</dbReference>
<feature type="coiled-coil region" evidence="12">
    <location>
        <begin position="895"/>
        <end position="933"/>
    </location>
</feature>
<dbReference type="EMBL" id="SRMA01026062">
    <property type="protein sequence ID" value="TRY88192.1"/>
    <property type="molecule type" value="Genomic_DNA"/>
</dbReference>
<dbReference type="SUPFAM" id="SSF50978">
    <property type="entry name" value="WD40 repeat-like"/>
    <property type="match status" value="1"/>
</dbReference>
<dbReference type="InterPro" id="IPR036322">
    <property type="entry name" value="WD40_repeat_dom_sf"/>
</dbReference>
<evidence type="ECO:0000256" key="4">
    <source>
        <dbReference type="ARBA" id="ARBA00022723"/>
    </source>
</evidence>
<comment type="caution">
    <text evidence="15">The sequence shown here is derived from an EMBL/GenBank/DDBJ whole genome shotgun (WGS) entry which is preliminary data.</text>
</comment>
<evidence type="ECO:0000313" key="15">
    <source>
        <dbReference type="EMBL" id="TRY88192.1"/>
    </source>
</evidence>
<evidence type="ECO:0000256" key="13">
    <source>
        <dbReference type="SAM" id="MobiDB-lite"/>
    </source>
</evidence>
<feature type="repeat" description="WD" evidence="11">
    <location>
        <begin position="1066"/>
        <end position="1107"/>
    </location>
</feature>
<evidence type="ECO:0000259" key="14">
    <source>
        <dbReference type="PROSITE" id="PS51050"/>
    </source>
</evidence>
<dbReference type="Gene3D" id="2.130.10.10">
    <property type="entry name" value="YVTN repeat-like/Quinoprotein amine dehydrogenase"/>
    <property type="match status" value="2"/>
</dbReference>